<evidence type="ECO:0000313" key="7">
    <source>
        <dbReference type="Proteomes" id="UP000179920"/>
    </source>
</evidence>
<keyword evidence="2" id="KW-0694">RNA-binding</keyword>
<reference evidence="7" key="1">
    <citation type="submission" date="2016-04" db="EMBL/GenBank/DDBJ databases">
        <authorList>
            <person name="Guldener U."/>
            <person name="Guldener U."/>
        </authorList>
    </citation>
    <scope>NUCLEOTIDE SEQUENCE [LARGE SCALE GENOMIC DNA]</scope>
    <source>
        <strain evidence="7">UB2112</strain>
    </source>
</reference>
<dbReference type="EMBL" id="LT558122">
    <property type="protein sequence ID" value="SAM81990.1"/>
    <property type="molecule type" value="Genomic_DNA"/>
</dbReference>
<evidence type="ECO:0000256" key="1">
    <source>
        <dbReference type="ARBA" id="ARBA00004123"/>
    </source>
</evidence>
<dbReference type="Proteomes" id="UP000179920">
    <property type="component" value="Chromosome VI"/>
</dbReference>
<accession>A0A1K0G3K1</accession>
<feature type="compositionally biased region" description="Low complexity" evidence="4">
    <location>
        <begin position="252"/>
        <end position="271"/>
    </location>
</feature>
<feature type="compositionally biased region" description="Basic and acidic residues" evidence="4">
    <location>
        <begin position="277"/>
        <end position="286"/>
    </location>
</feature>
<feature type="region of interest" description="Disordered" evidence="4">
    <location>
        <begin position="143"/>
        <end position="184"/>
    </location>
</feature>
<evidence type="ECO:0000259" key="5">
    <source>
        <dbReference type="PROSITE" id="PS50174"/>
    </source>
</evidence>
<dbReference type="PROSITE" id="PS50174">
    <property type="entry name" value="G_PATCH"/>
    <property type="match status" value="1"/>
</dbReference>
<dbReference type="SMART" id="SM00443">
    <property type="entry name" value="G_patch"/>
    <property type="match status" value="1"/>
</dbReference>
<feature type="region of interest" description="Disordered" evidence="4">
    <location>
        <begin position="368"/>
        <end position="397"/>
    </location>
</feature>
<feature type="domain" description="G-patch" evidence="5">
    <location>
        <begin position="330"/>
        <end position="376"/>
    </location>
</feature>
<dbReference type="AlphaFoldDB" id="A0A1K0G3K1"/>
<organism evidence="6 7">
    <name type="scientific">Ustilago bromivora</name>
    <dbReference type="NCBI Taxonomy" id="307758"/>
    <lineage>
        <taxon>Eukaryota</taxon>
        <taxon>Fungi</taxon>
        <taxon>Dikarya</taxon>
        <taxon>Basidiomycota</taxon>
        <taxon>Ustilaginomycotina</taxon>
        <taxon>Ustilaginomycetes</taxon>
        <taxon>Ustilaginales</taxon>
        <taxon>Ustilaginaceae</taxon>
        <taxon>Ustilago</taxon>
    </lineage>
</organism>
<name>A0A1K0G3K1_9BASI</name>
<feature type="region of interest" description="Disordered" evidence="4">
    <location>
        <begin position="433"/>
        <end position="452"/>
    </location>
</feature>
<dbReference type="PANTHER" id="PTHR13948">
    <property type="entry name" value="RNA-BINDING PROTEIN"/>
    <property type="match status" value="1"/>
</dbReference>
<dbReference type="OrthoDB" id="29523at2759"/>
<keyword evidence="3" id="KW-0539">Nucleus</keyword>
<feature type="compositionally biased region" description="Polar residues" evidence="4">
    <location>
        <begin position="90"/>
        <end position="106"/>
    </location>
</feature>
<dbReference type="InterPro" id="IPR000467">
    <property type="entry name" value="G_patch_dom"/>
</dbReference>
<gene>
    <name evidence="6" type="ORF">UBRO_04245</name>
</gene>
<feature type="region of interest" description="Disordered" evidence="4">
    <location>
        <begin position="1"/>
        <end position="107"/>
    </location>
</feature>
<dbReference type="GO" id="GO:0000398">
    <property type="term" value="P:mRNA splicing, via spliceosome"/>
    <property type="evidence" value="ECO:0007669"/>
    <property type="project" value="TreeGrafter"/>
</dbReference>
<evidence type="ECO:0000256" key="2">
    <source>
        <dbReference type="ARBA" id="ARBA00022884"/>
    </source>
</evidence>
<protein>
    <submittedName>
        <fullName evidence="6">Related to RNA binding motif protein</fullName>
    </submittedName>
</protein>
<evidence type="ECO:0000256" key="4">
    <source>
        <dbReference type="SAM" id="MobiDB-lite"/>
    </source>
</evidence>
<sequence length="452" mass="48978">MTDLPPSAYIDRDDPKHEGSIQVGNREREYPARRRSRSPEASRSSDPHHRRPRDAQPSLEQPRPVPWKGLRLPNKDESLTVVSKADLLTPPSTSKHTASKLPTTAATKRMATDISKWNRKLAELHAGDPTDLISGRGFANASIASKQSSAEGSRHAPAQKPSDVSAGKDSSSLQPSPHITQMSEEELTTYDYKDQERVACLLCQRKFKVIDTLHKHVSQSQLHKDNLANLDACRLGVARKLEALSEAQSGTQAPKPAPIASSSTTTQSQQANLPPGYRDRASERRAVFGADTPSKSGTPSTKVFDGPKAVPAPVAREEPVHSAQEKPIESDNFGSKLLAMMGWTQGQGLGLKGEGRTDPVETKIYKPGAGLGSTAPTDTAAHEANLNAAPSRKSGSNVAFAGYLDRAKDCKYPPSPGSAHDFSGQLRSFHFKTLGARQRLAEHSQHPQQQQQ</sequence>
<evidence type="ECO:0000313" key="6">
    <source>
        <dbReference type="EMBL" id="SAM81990.1"/>
    </source>
</evidence>
<proteinExistence type="predicted"/>
<feature type="compositionally biased region" description="Polar residues" evidence="4">
    <location>
        <begin position="168"/>
        <end position="182"/>
    </location>
</feature>
<dbReference type="GO" id="GO:0003723">
    <property type="term" value="F:RNA binding"/>
    <property type="evidence" value="ECO:0007669"/>
    <property type="project" value="UniProtKB-KW"/>
</dbReference>
<feature type="compositionally biased region" description="Basic and acidic residues" evidence="4">
    <location>
        <begin position="315"/>
        <end position="326"/>
    </location>
</feature>
<dbReference type="GO" id="GO:0005634">
    <property type="term" value="C:nucleus"/>
    <property type="evidence" value="ECO:0007669"/>
    <property type="project" value="UniProtKB-SubCell"/>
</dbReference>
<dbReference type="Pfam" id="PF01585">
    <property type="entry name" value="G-patch"/>
    <property type="match status" value="1"/>
</dbReference>
<feature type="region of interest" description="Disordered" evidence="4">
    <location>
        <begin position="246"/>
        <end position="326"/>
    </location>
</feature>
<comment type="subcellular location">
    <subcellularLocation>
        <location evidence="1">Nucleus</location>
    </subcellularLocation>
</comment>
<evidence type="ECO:0000256" key="3">
    <source>
        <dbReference type="ARBA" id="ARBA00023242"/>
    </source>
</evidence>
<dbReference type="PANTHER" id="PTHR13948:SF3">
    <property type="entry name" value="FI21118P1"/>
    <property type="match status" value="1"/>
</dbReference>
<feature type="compositionally biased region" description="Basic and acidic residues" evidence="4">
    <location>
        <begin position="10"/>
        <end position="47"/>
    </location>
</feature>